<reference evidence="14" key="1">
    <citation type="journal article" date="2019" name="Int. J. Syst. Evol. Microbiol.">
        <title>The Global Catalogue of Microorganisms (GCM) 10K type strain sequencing project: providing services to taxonomists for standard genome sequencing and annotation.</title>
        <authorList>
            <consortium name="The Broad Institute Genomics Platform"/>
            <consortium name="The Broad Institute Genome Sequencing Center for Infectious Disease"/>
            <person name="Wu L."/>
            <person name="Ma J."/>
        </authorList>
    </citation>
    <scope>NUCLEOTIDE SEQUENCE [LARGE SCALE GENOMIC DNA]</scope>
    <source>
        <strain evidence="14">JCM 9918</strain>
    </source>
</reference>
<dbReference type="NCBIfam" id="TIGR03925">
    <property type="entry name" value="T7SS_EccC_b"/>
    <property type="match status" value="1"/>
</dbReference>
<comment type="subcellular location">
    <subcellularLocation>
        <location evidence="1">Cell membrane</location>
        <topology evidence="1">Multi-pass membrane protein</topology>
    </subcellularLocation>
</comment>
<evidence type="ECO:0000256" key="3">
    <source>
        <dbReference type="ARBA" id="ARBA00022692"/>
    </source>
</evidence>
<dbReference type="InterPro" id="IPR023836">
    <property type="entry name" value="EccCa-like_Actinobacteria"/>
</dbReference>
<dbReference type="InterPro" id="IPR023837">
    <property type="entry name" value="EccCb-like_Actinobacteria"/>
</dbReference>
<comment type="caution">
    <text evidence="13">The sequence shown here is derived from an EMBL/GenBank/DDBJ whole genome shotgun (WGS) entry which is preliminary data.</text>
</comment>
<feature type="domain" description="FtsK" evidence="12">
    <location>
        <begin position="459"/>
        <end position="659"/>
    </location>
</feature>
<keyword evidence="8 11" id="KW-0472">Membrane</keyword>
<dbReference type="PANTHER" id="PTHR22683">
    <property type="entry name" value="SPORULATION PROTEIN RELATED"/>
    <property type="match status" value="1"/>
</dbReference>
<evidence type="ECO:0000256" key="7">
    <source>
        <dbReference type="ARBA" id="ARBA00022989"/>
    </source>
</evidence>
<dbReference type="SUPFAM" id="SSF52540">
    <property type="entry name" value="P-loop containing nucleoside triphosphate hydrolases"/>
    <property type="match status" value="3"/>
</dbReference>
<dbReference type="InterPro" id="IPR003593">
    <property type="entry name" value="AAA+_ATPase"/>
</dbReference>
<dbReference type="PANTHER" id="PTHR22683:SF1">
    <property type="entry name" value="TYPE VII SECRETION SYSTEM PROTEIN ESSC"/>
    <property type="match status" value="1"/>
</dbReference>
<evidence type="ECO:0000256" key="1">
    <source>
        <dbReference type="ARBA" id="ARBA00004651"/>
    </source>
</evidence>
<feature type="region of interest" description="Disordered" evidence="10">
    <location>
        <begin position="1"/>
        <end position="29"/>
    </location>
</feature>
<evidence type="ECO:0000313" key="13">
    <source>
        <dbReference type="EMBL" id="MFC5810231.1"/>
    </source>
</evidence>
<dbReference type="PROSITE" id="PS50901">
    <property type="entry name" value="FTSK"/>
    <property type="match status" value="3"/>
</dbReference>
<accession>A0ABW1BBN7</accession>
<dbReference type="Gene3D" id="3.40.50.300">
    <property type="entry name" value="P-loop containing nucleotide triphosphate hydrolases"/>
    <property type="match status" value="4"/>
</dbReference>
<dbReference type="InterPro" id="IPR050206">
    <property type="entry name" value="FtsK/SpoIIIE/SftA"/>
</dbReference>
<gene>
    <name evidence="13" type="primary">eccCa</name>
    <name evidence="13" type="ORF">ACFQGO_22475</name>
</gene>
<feature type="transmembrane region" description="Helical" evidence="11">
    <location>
        <begin position="39"/>
        <end position="58"/>
    </location>
</feature>
<feature type="binding site" evidence="9">
    <location>
        <begin position="482"/>
        <end position="489"/>
    </location>
    <ligand>
        <name>ATP</name>
        <dbReference type="ChEBI" id="CHEBI:30616"/>
    </ligand>
</feature>
<name>A0ABW1BBN7_9ACTN</name>
<dbReference type="Proteomes" id="UP001596112">
    <property type="component" value="Unassembled WGS sequence"/>
</dbReference>
<evidence type="ECO:0000256" key="6">
    <source>
        <dbReference type="ARBA" id="ARBA00022840"/>
    </source>
</evidence>
<dbReference type="SMART" id="SM00382">
    <property type="entry name" value="AAA"/>
    <property type="match status" value="3"/>
</dbReference>
<dbReference type="Pfam" id="PF01580">
    <property type="entry name" value="FtsK_SpoIIIE"/>
    <property type="match status" value="2"/>
</dbReference>
<dbReference type="EMBL" id="JBHSNZ010000015">
    <property type="protein sequence ID" value="MFC5810231.1"/>
    <property type="molecule type" value="Genomic_DNA"/>
</dbReference>
<feature type="domain" description="FtsK" evidence="12">
    <location>
        <begin position="823"/>
        <end position="1014"/>
    </location>
</feature>
<evidence type="ECO:0000259" key="12">
    <source>
        <dbReference type="PROSITE" id="PS50901"/>
    </source>
</evidence>
<keyword evidence="3 11" id="KW-0812">Transmembrane</keyword>
<keyword evidence="6 9" id="KW-0067">ATP-binding</keyword>
<evidence type="ECO:0000256" key="11">
    <source>
        <dbReference type="SAM" id="Phobius"/>
    </source>
</evidence>
<dbReference type="NCBIfam" id="TIGR03924">
    <property type="entry name" value="T7SS_EccC_a"/>
    <property type="match status" value="1"/>
</dbReference>
<feature type="binding site" evidence="9">
    <location>
        <begin position="1125"/>
        <end position="1132"/>
    </location>
    <ligand>
        <name>ATP</name>
        <dbReference type="ChEBI" id="CHEBI:30616"/>
    </ligand>
</feature>
<evidence type="ECO:0000256" key="10">
    <source>
        <dbReference type="SAM" id="MobiDB-lite"/>
    </source>
</evidence>
<evidence type="ECO:0000313" key="14">
    <source>
        <dbReference type="Proteomes" id="UP001596112"/>
    </source>
</evidence>
<keyword evidence="7 11" id="KW-1133">Transmembrane helix</keyword>
<feature type="transmembrane region" description="Helical" evidence="11">
    <location>
        <begin position="65"/>
        <end position="87"/>
    </location>
</feature>
<keyword evidence="5 9" id="KW-0547">Nucleotide-binding</keyword>
<evidence type="ECO:0000256" key="5">
    <source>
        <dbReference type="ARBA" id="ARBA00022741"/>
    </source>
</evidence>
<keyword evidence="14" id="KW-1185">Reference proteome</keyword>
<feature type="binding site" evidence="9">
    <location>
        <begin position="841"/>
        <end position="848"/>
    </location>
    <ligand>
        <name>ATP</name>
        <dbReference type="ChEBI" id="CHEBI:30616"/>
    </ligand>
</feature>
<dbReference type="InterPro" id="IPR002543">
    <property type="entry name" value="FtsK_dom"/>
</dbReference>
<organism evidence="13 14">
    <name type="scientific">Streptomyces heilongjiangensis</name>
    <dbReference type="NCBI Taxonomy" id="945052"/>
    <lineage>
        <taxon>Bacteria</taxon>
        <taxon>Bacillati</taxon>
        <taxon>Actinomycetota</taxon>
        <taxon>Actinomycetes</taxon>
        <taxon>Kitasatosporales</taxon>
        <taxon>Streptomycetaceae</taxon>
        <taxon>Streptomyces</taxon>
    </lineage>
</organism>
<evidence type="ECO:0000256" key="2">
    <source>
        <dbReference type="ARBA" id="ARBA00022475"/>
    </source>
</evidence>
<proteinExistence type="predicted"/>
<evidence type="ECO:0000256" key="9">
    <source>
        <dbReference type="PROSITE-ProRule" id="PRU00289"/>
    </source>
</evidence>
<feature type="domain" description="FtsK" evidence="12">
    <location>
        <begin position="1108"/>
        <end position="1290"/>
    </location>
</feature>
<keyword evidence="4" id="KW-0677">Repeat</keyword>
<dbReference type="InterPro" id="IPR027417">
    <property type="entry name" value="P-loop_NTPase"/>
</dbReference>
<dbReference type="RefSeq" id="WP_272171731.1">
    <property type="nucleotide sequence ID" value="NZ_JAQOSL010000036.1"/>
</dbReference>
<keyword evidence="2" id="KW-1003">Cell membrane</keyword>
<sequence>MSVELFRRPARRRGPDMPQGELALQEPPTLPEAQADTSAVWTFLPMGMMSASMLVMFLRPGENSVLSYIAMGMMMLSMVAMLVGQVMRGRGERKLRAKGERRDYLRYLAQVRRKVRRAVVEQQEALAWRHPDPAALWSMVRTSRLWERRPTDDDFAEVRIAVGDQRLGVRLSPVSTKPVEDLEPLSAHALRRFIRAYSTLPDQPVAIYLRAWSKVLTRGDTDRARAAARAVVAQLATFHSPDDLWVALCVSDERRADWEWLKWLPHAQHRHDRDGAGPARMVAPSVTELENLLGAEFQERPVFDPDAVPGREEPFTVVVIDGGRVPAGHRLDGQGYRNCVVVDLDGALTWRPGRTTLRLDFTGAELRLVRTDRSRQEQTTALGRPDRMGPAAARALAALLAPYRLSLGVDSTEPLSSDTQLTALLGIPDLHRHDPPAYWAGRTGSAERLRVPIAVGADGAPVELDIKESAQGGMGPHGMLIGATGSGKSELLRTLVLGLALTHSSETLNFVLVDFKGGATFLGLDELPHTSAVITNLADEVALVARMQDALHGELIRRQELLRAAGNHTSALEYEKARAAGAPLEPLPSLFVVVDEFSELLAAHAEFMELFVMIGRLGRSLGVHLLLASQRLDEGRMHQLESHLSYRIGLRTFSAMESRGVLGVPDAYHLPSQPGSGYLKSGVEALTRFRAAYVSGPYRRRRGALARAQVAGQVAPWSVGWVAPRQLPESEARARAEAEAAEEAAARSLLATAVDRLSGSGPAARQVWLPPLDLPPTLDQLLPPTAPDAERGLTVPAGGAADVTRGALRVPLGIVDRPFDQRRDPLVVDLSGAGGHVAVAGGPQSGKSTLVRTLVMALALTHTPREVQFYCLDFGGGSLTGLSGLPHVGGVAAHVDGERIGRTVAAVTSLLADRERFFLEHSIDSMATYRKRRAAGEFPDEPYGDVFLVVDGWGTLRQDHLDHVTALSQIALRGLNYGVHLIVTTARWVELAAQVRDQVGTRLELKMGDPMESVIDIRRARSVPRVPGRGLTPESKLHFLAALPRLDGVQRHDDLAEGVADVVASVARHWTRPPAPPVRMLPLRLPAAELPPAEGDLRVALGVEEDGLAPAWHDFAEHPHLVVVGDSETGKTNLLRLVAKGITERYTPAEARVLVVDYRRELVEAVPQEYRLGHAVSVDQLRELADGAARALRTRMPGPDIAPSRMRSRDWWQGPTLFVLVDDYDLINAPLGRSPFEPLLDFLALGHEVGFHLVVTRSAAGAGRGLGDQVLRRMLDVNTPALLMSCPPSEGYLFGSVKPRVLVPGRALRITRRRTFQVQTGLLEQD</sequence>
<evidence type="ECO:0000256" key="8">
    <source>
        <dbReference type="ARBA" id="ARBA00023136"/>
    </source>
</evidence>
<protein>
    <submittedName>
        <fullName evidence="13">Type VII secretion protein EccCa</fullName>
    </submittedName>
</protein>
<evidence type="ECO:0000256" key="4">
    <source>
        <dbReference type="ARBA" id="ARBA00022737"/>
    </source>
</evidence>